<protein>
    <submittedName>
        <fullName evidence="3">Formylglycine-generating enzyme family protein</fullName>
    </submittedName>
</protein>
<dbReference type="PANTHER" id="PTHR23150">
    <property type="entry name" value="SULFATASE MODIFYING FACTOR 1, 2"/>
    <property type="match status" value="1"/>
</dbReference>
<evidence type="ECO:0000259" key="2">
    <source>
        <dbReference type="Pfam" id="PF03781"/>
    </source>
</evidence>
<accession>A0ABZ2KKN1</accession>
<feature type="region of interest" description="Disordered" evidence="1">
    <location>
        <begin position="150"/>
        <end position="179"/>
    </location>
</feature>
<dbReference type="PANTHER" id="PTHR23150:SF19">
    <property type="entry name" value="FORMYLGLYCINE-GENERATING ENZYME"/>
    <property type="match status" value="1"/>
</dbReference>
<organism evidence="3 4">
    <name type="scientific">Pendulispora brunnea</name>
    <dbReference type="NCBI Taxonomy" id="2905690"/>
    <lineage>
        <taxon>Bacteria</taxon>
        <taxon>Pseudomonadati</taxon>
        <taxon>Myxococcota</taxon>
        <taxon>Myxococcia</taxon>
        <taxon>Myxococcales</taxon>
        <taxon>Sorangiineae</taxon>
        <taxon>Pendulisporaceae</taxon>
        <taxon>Pendulispora</taxon>
    </lineage>
</organism>
<dbReference type="Proteomes" id="UP001379533">
    <property type="component" value="Chromosome"/>
</dbReference>
<feature type="domain" description="Sulfatase-modifying factor enzyme-like" evidence="2">
    <location>
        <begin position="90"/>
        <end position="242"/>
    </location>
</feature>
<dbReference type="InterPro" id="IPR042095">
    <property type="entry name" value="SUMF_sf"/>
</dbReference>
<reference evidence="3 4" key="1">
    <citation type="submission" date="2021-12" db="EMBL/GenBank/DDBJ databases">
        <title>Discovery of the Pendulisporaceae a myxobacterial family with distinct sporulation behavior and unique specialized metabolism.</title>
        <authorList>
            <person name="Garcia R."/>
            <person name="Popoff A."/>
            <person name="Bader C.D."/>
            <person name="Loehr J."/>
            <person name="Walesch S."/>
            <person name="Walt C."/>
            <person name="Boldt J."/>
            <person name="Bunk B."/>
            <person name="Haeckl F.J.F.P.J."/>
            <person name="Gunesch A.P."/>
            <person name="Birkelbach J."/>
            <person name="Nuebel U."/>
            <person name="Pietschmann T."/>
            <person name="Bach T."/>
            <person name="Mueller R."/>
        </authorList>
    </citation>
    <scope>NUCLEOTIDE SEQUENCE [LARGE SCALE GENOMIC DNA]</scope>
    <source>
        <strain evidence="3 4">MSr12523</strain>
    </source>
</reference>
<sequence>MNRWKSMLGVAFVALPILPRTAPQQQKPVEAARVDGEFCPQIEQHCRRWLPNTDEVKSPEPLRCAEFAPSVCKTKTRHMSFYMDRYEYPGRAGELPMVDVSWPKAAKLCESRGKRLCTAEEWMLACEGDKLLPYPYGLTRDASACHIDAPLRPPGSPKGRSAPAHWLTPIDQREPSGSRPRCQSPFGVFDMTGNVDEWVDGRASGHASSSMGGYWGPVRNRCRVVTRAHDEHFSFYQTGFRCCRDAD</sequence>
<dbReference type="InterPro" id="IPR005532">
    <property type="entry name" value="SUMF_dom"/>
</dbReference>
<dbReference type="SUPFAM" id="SSF56436">
    <property type="entry name" value="C-type lectin-like"/>
    <property type="match status" value="1"/>
</dbReference>
<proteinExistence type="predicted"/>
<name>A0ABZ2KKN1_9BACT</name>
<dbReference type="InterPro" id="IPR051043">
    <property type="entry name" value="Sulfatase_Mod_Factor_Kinase"/>
</dbReference>
<dbReference type="Pfam" id="PF03781">
    <property type="entry name" value="FGE-sulfatase"/>
    <property type="match status" value="1"/>
</dbReference>
<dbReference type="EMBL" id="CP089982">
    <property type="protein sequence ID" value="WXA99210.1"/>
    <property type="molecule type" value="Genomic_DNA"/>
</dbReference>
<dbReference type="Gene3D" id="3.90.1580.10">
    <property type="entry name" value="paralog of FGE (formylglycine-generating enzyme)"/>
    <property type="match status" value="1"/>
</dbReference>
<evidence type="ECO:0000256" key="1">
    <source>
        <dbReference type="SAM" id="MobiDB-lite"/>
    </source>
</evidence>
<dbReference type="InterPro" id="IPR016187">
    <property type="entry name" value="CTDL_fold"/>
</dbReference>
<dbReference type="RefSeq" id="WP_394849843.1">
    <property type="nucleotide sequence ID" value="NZ_CP089982.1"/>
</dbReference>
<gene>
    <name evidence="3" type="ORF">LZC95_20600</name>
</gene>
<keyword evidence="4" id="KW-1185">Reference proteome</keyword>
<evidence type="ECO:0000313" key="4">
    <source>
        <dbReference type="Proteomes" id="UP001379533"/>
    </source>
</evidence>
<evidence type="ECO:0000313" key="3">
    <source>
        <dbReference type="EMBL" id="WXA99210.1"/>
    </source>
</evidence>